<proteinExistence type="predicted"/>
<comment type="caution">
    <text evidence="2">The sequence shown here is derived from an EMBL/GenBank/DDBJ whole genome shotgun (WGS) entry which is preliminary data.</text>
</comment>
<keyword evidence="1" id="KW-1133">Transmembrane helix</keyword>
<protein>
    <submittedName>
        <fullName evidence="2">Uncharacterized protein</fullName>
    </submittedName>
</protein>
<sequence length="138" mass="14483">MRLSPFSLGLTNSLETACGAIDRREGFLVAVDPESDGEPVPAPGLGEATPLPGWTESLSACEAALREVGDGNRGKELVTDALDRLDPAETPAARHGLARAIAGMGIMDMPMFTWSILATVWMMLFAFAALLAVGLILA</sequence>
<keyword evidence="1" id="KW-0812">Transmembrane</keyword>
<dbReference type="Proteomes" id="UP000053331">
    <property type="component" value="Unassembled WGS sequence"/>
</dbReference>
<feature type="transmembrane region" description="Helical" evidence="1">
    <location>
        <begin position="114"/>
        <end position="137"/>
    </location>
</feature>
<keyword evidence="1" id="KW-0472">Membrane</keyword>
<feature type="non-terminal residue" evidence="2">
    <location>
        <position position="138"/>
    </location>
</feature>
<dbReference type="SUPFAM" id="SSF54826">
    <property type="entry name" value="Enolase N-terminal domain-like"/>
    <property type="match status" value="1"/>
</dbReference>
<evidence type="ECO:0000256" key="1">
    <source>
        <dbReference type="SAM" id="Phobius"/>
    </source>
</evidence>
<accession>A0A0F8D6D0</accession>
<name>A0A0F8D6D0_9EURY</name>
<dbReference type="AlphaFoldDB" id="A0A0F8D6D0"/>
<organism evidence="2 3">
    <name type="scientific">Halorubrum saccharovorum</name>
    <dbReference type="NCBI Taxonomy" id="2248"/>
    <lineage>
        <taxon>Archaea</taxon>
        <taxon>Methanobacteriati</taxon>
        <taxon>Methanobacteriota</taxon>
        <taxon>Stenosarchaea group</taxon>
        <taxon>Halobacteria</taxon>
        <taxon>Halobacteriales</taxon>
        <taxon>Haloferacaceae</taxon>
        <taxon>Halorubrum</taxon>
    </lineage>
</organism>
<gene>
    <name evidence="2" type="ORF">FK85_25200</name>
</gene>
<dbReference type="Gene3D" id="3.30.390.10">
    <property type="entry name" value="Enolase-like, N-terminal domain"/>
    <property type="match status" value="1"/>
</dbReference>
<reference evidence="2 3" key="1">
    <citation type="journal article" date="2015" name="Genome Announc.">
        <title>Draft genome sequence of a Halorubrum H3 strain isolated from the burlinskoye salt lake (Altai Krai, Russia).</title>
        <authorList>
            <person name="Rozanov A.S."/>
            <person name="Bryanskaya A.V."/>
            <person name="Malup T.K."/>
            <person name="Kotenko A.V."/>
            <person name="Peltek S.E."/>
        </authorList>
    </citation>
    <scope>NUCLEOTIDE SEQUENCE [LARGE SCALE GENOMIC DNA]</scope>
    <source>
        <strain evidence="2 3">H3</strain>
    </source>
</reference>
<dbReference type="EMBL" id="JNFH02000013">
    <property type="protein sequence ID" value="KKF39849.1"/>
    <property type="molecule type" value="Genomic_DNA"/>
</dbReference>
<evidence type="ECO:0000313" key="3">
    <source>
        <dbReference type="Proteomes" id="UP000053331"/>
    </source>
</evidence>
<evidence type="ECO:0000313" key="2">
    <source>
        <dbReference type="EMBL" id="KKF39849.1"/>
    </source>
</evidence>
<dbReference type="InterPro" id="IPR029017">
    <property type="entry name" value="Enolase-like_N"/>
</dbReference>
<keyword evidence="3" id="KW-1185">Reference proteome</keyword>